<keyword evidence="3 8" id="KW-0813">Transport</keyword>
<feature type="transmembrane region" description="Helical" evidence="8">
    <location>
        <begin position="214"/>
        <end position="233"/>
    </location>
</feature>
<feature type="transmembrane region" description="Helical" evidence="8">
    <location>
        <begin position="353"/>
        <end position="376"/>
    </location>
</feature>
<dbReference type="PANTHER" id="PTHR30330:SF14">
    <property type="entry name" value="SODIUM_AMINO ACID (ALANINE) SYMPORTER"/>
    <property type="match status" value="1"/>
</dbReference>
<dbReference type="GO" id="GO:0005886">
    <property type="term" value="C:plasma membrane"/>
    <property type="evidence" value="ECO:0007669"/>
    <property type="project" value="UniProtKB-SubCell"/>
</dbReference>
<keyword evidence="8" id="KW-0769">Symport</keyword>
<feature type="transmembrane region" description="Helical" evidence="8">
    <location>
        <begin position="98"/>
        <end position="121"/>
    </location>
</feature>
<dbReference type="NCBIfam" id="TIGR00835">
    <property type="entry name" value="agcS"/>
    <property type="match status" value="1"/>
</dbReference>
<evidence type="ECO:0000256" key="5">
    <source>
        <dbReference type="ARBA" id="ARBA00022692"/>
    </source>
</evidence>
<dbReference type="PRINTS" id="PR00175">
    <property type="entry name" value="NAALASMPORT"/>
</dbReference>
<evidence type="ECO:0000313" key="9">
    <source>
        <dbReference type="EMBL" id="SMP68680.1"/>
    </source>
</evidence>
<organism evidence="9 10">
    <name type="scientific">Anoxynatronum buryatiense</name>
    <dbReference type="NCBI Taxonomy" id="489973"/>
    <lineage>
        <taxon>Bacteria</taxon>
        <taxon>Bacillati</taxon>
        <taxon>Bacillota</taxon>
        <taxon>Clostridia</taxon>
        <taxon>Eubacteriales</taxon>
        <taxon>Clostridiaceae</taxon>
        <taxon>Anoxynatronum</taxon>
    </lineage>
</organism>
<keyword evidence="6 8" id="KW-1133">Transmembrane helix</keyword>
<comment type="caution">
    <text evidence="9">The sequence shown here is derived from an EMBL/GenBank/DDBJ whole genome shotgun (WGS) entry which is preliminary data.</text>
</comment>
<dbReference type="RefSeq" id="WP_283410541.1">
    <property type="nucleotide sequence ID" value="NZ_FXUF01000017.1"/>
</dbReference>
<comment type="subcellular location">
    <subcellularLocation>
        <location evidence="1 8">Cell membrane</location>
        <topology evidence="1 8">Multi-pass membrane protein</topology>
    </subcellularLocation>
</comment>
<evidence type="ECO:0000313" key="10">
    <source>
        <dbReference type="Proteomes" id="UP001158066"/>
    </source>
</evidence>
<accession>A0AA46AKE1</accession>
<evidence type="ECO:0000256" key="1">
    <source>
        <dbReference type="ARBA" id="ARBA00004651"/>
    </source>
</evidence>
<feature type="transmembrane region" description="Helical" evidence="8">
    <location>
        <begin position="183"/>
        <end position="202"/>
    </location>
</feature>
<evidence type="ECO:0000256" key="6">
    <source>
        <dbReference type="ARBA" id="ARBA00022989"/>
    </source>
</evidence>
<feature type="transmembrane region" description="Helical" evidence="8">
    <location>
        <begin position="435"/>
        <end position="453"/>
    </location>
</feature>
<keyword evidence="10" id="KW-1185">Reference proteome</keyword>
<dbReference type="AlphaFoldDB" id="A0AA46AKE1"/>
<evidence type="ECO:0000256" key="8">
    <source>
        <dbReference type="RuleBase" id="RU363064"/>
    </source>
</evidence>
<dbReference type="GO" id="GO:0005283">
    <property type="term" value="F:amino acid:sodium symporter activity"/>
    <property type="evidence" value="ECO:0007669"/>
    <property type="project" value="InterPro"/>
</dbReference>
<keyword evidence="4 8" id="KW-1003">Cell membrane</keyword>
<feature type="transmembrane region" description="Helical" evidence="8">
    <location>
        <begin position="245"/>
        <end position="266"/>
    </location>
</feature>
<evidence type="ECO:0000256" key="7">
    <source>
        <dbReference type="ARBA" id="ARBA00023136"/>
    </source>
</evidence>
<keyword evidence="7 8" id="KW-0472">Membrane</keyword>
<dbReference type="PROSITE" id="PS00873">
    <property type="entry name" value="NA_ALANINE_SYMP"/>
    <property type="match status" value="1"/>
</dbReference>
<keyword evidence="5 8" id="KW-0812">Transmembrane</keyword>
<evidence type="ECO:0000256" key="3">
    <source>
        <dbReference type="ARBA" id="ARBA00022448"/>
    </source>
</evidence>
<name>A0AA46AKE1_9CLOT</name>
<dbReference type="Gene3D" id="1.20.1740.10">
    <property type="entry name" value="Amino acid/polyamine transporter I"/>
    <property type="match status" value="1"/>
</dbReference>
<dbReference type="EMBL" id="FXUF01000017">
    <property type="protein sequence ID" value="SMP68680.1"/>
    <property type="molecule type" value="Genomic_DNA"/>
</dbReference>
<feature type="transmembrane region" description="Helical" evidence="8">
    <location>
        <begin position="12"/>
        <end position="37"/>
    </location>
</feature>
<sequence length="482" mass="52060">MELLEKVVGWLWGLPLIVTILGTGIYFTVATGFFQFLKFGHIWQQTFGKLLKRHEGEGTDGLLSPFEAVSTAIGGSVGVGNIGGVATAIAVGGPGAVFWMWIAALVGMVIKMAEVTLAVYYRSKDEVGNPYGGPTFYMEKGLGIEKHFKGWPILAFIFGAGIFSTFFITMQNYTVSEAVGNTFGIPLLAVSVAYIALVYLIISGGIPSLGKVAGRLVPFMTVFYVLAGLFIIIKDIANLPGAMAQIVTGAFTGTAAVGGFAGAAMARAIQMGMARSVYSNEAGWGTSPMIHSTARTDHPVRQGLWGAFEVFVDTIIVCTITSLVIVMTGAWTSGASGATLTLSAFEMEIGTPGRYLIAVSVFLFGLTTTTGWYAYYEILLRHLFRNNVSAKDNILKIYRWTYPVPGIIMVLLAVYGELPGATLWLFADLTSAIPTFINVLVILVLSPTFIHLVKDYRGRHLGDGDFDRNFKVFYEDDPAKRS</sequence>
<proteinExistence type="inferred from homology"/>
<feature type="transmembrane region" description="Helical" evidence="8">
    <location>
        <begin position="150"/>
        <end position="171"/>
    </location>
</feature>
<evidence type="ECO:0000256" key="2">
    <source>
        <dbReference type="ARBA" id="ARBA00009261"/>
    </source>
</evidence>
<feature type="transmembrane region" description="Helical" evidence="8">
    <location>
        <begin position="397"/>
        <end position="415"/>
    </location>
</feature>
<feature type="transmembrane region" description="Helical" evidence="8">
    <location>
        <begin position="310"/>
        <end position="333"/>
    </location>
</feature>
<gene>
    <name evidence="9" type="ORF">SAMN06296020_11746</name>
</gene>
<dbReference type="InterPro" id="IPR001463">
    <property type="entry name" value="Na/Ala_symport"/>
</dbReference>
<dbReference type="Pfam" id="PF01235">
    <property type="entry name" value="Na_Ala_symp"/>
    <property type="match status" value="1"/>
</dbReference>
<protein>
    <submittedName>
        <fullName evidence="9">Alanine or glycine:cation symporter, AGCS family</fullName>
    </submittedName>
</protein>
<reference evidence="9" key="1">
    <citation type="submission" date="2017-05" db="EMBL/GenBank/DDBJ databases">
        <authorList>
            <person name="Varghese N."/>
            <person name="Submissions S."/>
        </authorList>
    </citation>
    <scope>NUCLEOTIDE SEQUENCE</scope>
    <source>
        <strain evidence="9">Su22</strain>
    </source>
</reference>
<evidence type="ECO:0000256" key="4">
    <source>
        <dbReference type="ARBA" id="ARBA00022475"/>
    </source>
</evidence>
<dbReference type="PANTHER" id="PTHR30330">
    <property type="entry name" value="AGSS FAMILY TRANSPORTER, SODIUM-ALANINE"/>
    <property type="match status" value="1"/>
</dbReference>
<dbReference type="Proteomes" id="UP001158066">
    <property type="component" value="Unassembled WGS sequence"/>
</dbReference>
<comment type="similarity">
    <text evidence="2 8">Belongs to the alanine or glycine:cation symporter (AGCS) (TC 2.A.25) family.</text>
</comment>